<keyword evidence="1" id="KW-0443">Lipid metabolism</keyword>
<comment type="function">
    <text evidence="1">Lipid phosphatase which dephosphorylates phosphatidylglycerophosphate (PGP) to phosphatidylglycerol (PG).</text>
</comment>
<dbReference type="UniPathway" id="UPA00084">
    <property type="reaction ID" value="UER00504"/>
</dbReference>
<dbReference type="PIRSF" id="PIRSF006162">
    <property type="entry name" value="PgpA"/>
    <property type="match status" value="1"/>
</dbReference>
<evidence type="ECO:0000313" key="4">
    <source>
        <dbReference type="EMBL" id="ACT69268.1"/>
    </source>
</evidence>
<keyword evidence="1 2" id="KW-0812">Transmembrane</keyword>
<dbReference type="GO" id="GO:0005886">
    <property type="term" value="C:plasma membrane"/>
    <property type="evidence" value="ECO:0007669"/>
    <property type="project" value="UniProtKB-SubCell"/>
</dbReference>
<keyword evidence="1 4" id="KW-0378">Hydrolase</keyword>
<reference evidence="4 5" key="1">
    <citation type="journal article" date="2009" name="Nucleic Acids Res.">
        <title>Analysis of complete genome sequence of Neorickettsia risticii: causative agent of Potomac horse fever.</title>
        <authorList>
            <person name="Lin M."/>
            <person name="Zhang C."/>
            <person name="Gibson K."/>
            <person name="Rikihisa Y."/>
        </authorList>
    </citation>
    <scope>NUCLEOTIDE SEQUENCE [LARGE SCALE GENOMIC DNA]</scope>
    <source>
        <strain evidence="4 5">Illinois</strain>
    </source>
</reference>
<sequence>MQNHKNRKQDVFTKCATCFGIGYLSPVPGTLGSILAFVFLPLIIFFPLSTAYVVLISSFLFLIGIWSCDKYETTYSLEDPKEVIIDELIAQLILFLCISCAFGSSFELSIMLLLCVTSFILFRFFDIVKPWPISLVQKNIHGGFGVMLDDLLAAFAAFIIISIVTYVLF</sequence>
<dbReference type="GO" id="GO:0046872">
    <property type="term" value="F:metal ion binding"/>
    <property type="evidence" value="ECO:0007669"/>
    <property type="project" value="UniProtKB-KW"/>
</dbReference>
<dbReference type="PANTHER" id="PTHR36305">
    <property type="entry name" value="PHOSPHATIDYLGLYCEROPHOSPHATASE A"/>
    <property type="match status" value="1"/>
</dbReference>
<keyword evidence="1" id="KW-0997">Cell inner membrane</keyword>
<dbReference type="Pfam" id="PF04608">
    <property type="entry name" value="PgpA"/>
    <property type="match status" value="1"/>
</dbReference>
<protein>
    <recommendedName>
        <fullName evidence="1">Phosphatidylglycerophosphatase A</fullName>
        <ecNumber evidence="1">3.1.3.27</ecNumber>
    </recommendedName>
    <alternativeName>
        <fullName evidence="1">Phosphatidylglycerolphosphate phosphatase A</fullName>
    </alternativeName>
</protein>
<comment type="pathway">
    <text evidence="1">Phospholipid metabolism; phosphatidylglycerol biosynthesis; phosphatidylglycerol from CDP-diacylglycerol: step 2/2.</text>
</comment>
<keyword evidence="1" id="KW-0442">Lipid degradation</keyword>
<dbReference type="InterPro" id="IPR007686">
    <property type="entry name" value="YutG/PgpA"/>
</dbReference>
<feature type="transmembrane region" description="Helical" evidence="2">
    <location>
        <begin position="21"/>
        <end position="44"/>
    </location>
</feature>
<feature type="transmembrane region" description="Helical" evidence="2">
    <location>
        <begin position="89"/>
        <end position="122"/>
    </location>
</feature>
<feature type="transmembrane region" description="Helical" evidence="2">
    <location>
        <begin position="151"/>
        <end position="168"/>
    </location>
</feature>
<evidence type="ECO:0000256" key="2">
    <source>
        <dbReference type="SAM" id="Phobius"/>
    </source>
</evidence>
<dbReference type="InterPro" id="IPR036681">
    <property type="entry name" value="PgpA-like_sf"/>
</dbReference>
<dbReference type="GO" id="GO:0009395">
    <property type="term" value="P:phospholipid catabolic process"/>
    <property type="evidence" value="ECO:0007669"/>
    <property type="project" value="UniProtKB-KW"/>
</dbReference>
<comment type="subcellular location">
    <subcellularLocation>
        <location evidence="1">Cell inner membrane</location>
        <topology evidence="1">Multi-pass membrane protein</topology>
    </subcellularLocation>
</comment>
<feature type="domain" description="YutG/PgpA" evidence="3">
    <location>
        <begin position="15"/>
        <end position="164"/>
    </location>
</feature>
<dbReference type="CDD" id="cd06971">
    <property type="entry name" value="PgpA"/>
    <property type="match status" value="1"/>
</dbReference>
<organism evidence="4 5">
    <name type="scientific">Neorickettsia risticii (strain Illinois)</name>
    <dbReference type="NCBI Taxonomy" id="434131"/>
    <lineage>
        <taxon>Bacteria</taxon>
        <taxon>Pseudomonadati</taxon>
        <taxon>Pseudomonadota</taxon>
        <taxon>Alphaproteobacteria</taxon>
        <taxon>Rickettsiales</taxon>
        <taxon>Anaplasmataceae</taxon>
        <taxon>Neorickettsia</taxon>
    </lineage>
</organism>
<dbReference type="EC" id="3.1.3.27" evidence="1"/>
<dbReference type="SUPFAM" id="SSF101307">
    <property type="entry name" value="YutG-like"/>
    <property type="match status" value="1"/>
</dbReference>
<evidence type="ECO:0000259" key="3">
    <source>
        <dbReference type="Pfam" id="PF04608"/>
    </source>
</evidence>
<dbReference type="Proteomes" id="UP000001627">
    <property type="component" value="Chromosome"/>
</dbReference>
<keyword evidence="1 2" id="KW-0472">Membrane</keyword>
<gene>
    <name evidence="4" type="primary">pgpA</name>
    <name evidence="4" type="ordered locus">NRI_0283</name>
</gene>
<evidence type="ECO:0000313" key="5">
    <source>
        <dbReference type="Proteomes" id="UP000001627"/>
    </source>
</evidence>
<keyword evidence="1" id="KW-0479">Metal-binding</keyword>
<accession>C6V4F5</accession>
<dbReference type="GO" id="GO:0006655">
    <property type="term" value="P:phosphatidylglycerol biosynthetic process"/>
    <property type="evidence" value="ECO:0007669"/>
    <property type="project" value="UniProtKB-UniPathway"/>
</dbReference>
<feature type="transmembrane region" description="Helical" evidence="2">
    <location>
        <begin position="50"/>
        <end position="68"/>
    </location>
</feature>
<dbReference type="KEGG" id="nri:NRI_0283"/>
<dbReference type="eggNOG" id="COG1267">
    <property type="taxonomic scope" value="Bacteria"/>
</dbReference>
<evidence type="ECO:0000256" key="1">
    <source>
        <dbReference type="PIRNR" id="PIRNR006162"/>
    </source>
</evidence>
<comment type="catalytic activity">
    <reaction evidence="1">
        <text>a 1,2-diacyl-sn-glycero-3-phospho-(1'-sn-glycero-3'-phosphate) + H2O = a 1,2-diacyl-sn-glycero-3-phospho-(1'-sn-glycerol) + phosphate</text>
        <dbReference type="Rhea" id="RHEA:33751"/>
        <dbReference type="ChEBI" id="CHEBI:15377"/>
        <dbReference type="ChEBI" id="CHEBI:43474"/>
        <dbReference type="ChEBI" id="CHEBI:60110"/>
        <dbReference type="ChEBI" id="CHEBI:64716"/>
        <dbReference type="EC" id="3.1.3.27"/>
    </reaction>
</comment>
<keyword evidence="1" id="KW-1003">Cell membrane</keyword>
<keyword evidence="2" id="KW-1133">Transmembrane helix</keyword>
<dbReference type="AlphaFoldDB" id="C6V4F5"/>
<dbReference type="EMBL" id="CP001431">
    <property type="protein sequence ID" value="ACT69268.1"/>
    <property type="molecule type" value="Genomic_DNA"/>
</dbReference>
<comment type="cofactor">
    <cofactor evidence="1">
        <name>Mg(2+)</name>
        <dbReference type="ChEBI" id="CHEBI:18420"/>
    </cofactor>
</comment>
<name>C6V4F5_NEORI</name>
<dbReference type="HOGENOM" id="CLU_103734_1_1_5"/>
<keyword evidence="1" id="KW-1208">Phospholipid metabolism</keyword>
<dbReference type="InterPro" id="IPR026037">
    <property type="entry name" value="PgpA"/>
</dbReference>
<keyword evidence="1" id="KW-0460">Magnesium</keyword>
<keyword evidence="5" id="KW-1185">Reference proteome</keyword>
<dbReference type="OrthoDB" id="9804091at2"/>
<dbReference type="PANTHER" id="PTHR36305:SF1">
    <property type="entry name" value="PHOSPHATIDYLGLYCEROPHOSPHATASE A"/>
    <property type="match status" value="1"/>
</dbReference>
<dbReference type="RefSeq" id="WP_015816158.1">
    <property type="nucleotide sequence ID" value="NC_013009.1"/>
</dbReference>
<dbReference type="GO" id="GO:0008962">
    <property type="term" value="F:phosphatidylglycerophosphatase activity"/>
    <property type="evidence" value="ECO:0007669"/>
    <property type="project" value="UniProtKB-EC"/>
</dbReference>
<proteinExistence type="predicted"/>
<keyword evidence="1" id="KW-0595">Phospholipid degradation</keyword>
<dbReference type="STRING" id="434131.NRI_0283"/>